<proteinExistence type="predicted"/>
<keyword evidence="2" id="KW-1185">Reference proteome</keyword>
<evidence type="ECO:0000313" key="1">
    <source>
        <dbReference type="EMBL" id="SAL71502.1"/>
    </source>
</evidence>
<comment type="caution">
    <text evidence="1">The sequence shown here is derived from an EMBL/GenBank/DDBJ whole genome shotgun (WGS) entry which is preliminary data.</text>
</comment>
<gene>
    <name evidence="1" type="ORF">AWB68_04141</name>
</gene>
<dbReference type="EMBL" id="FCON02000047">
    <property type="protein sequence ID" value="SAL71502.1"/>
    <property type="molecule type" value="Genomic_DNA"/>
</dbReference>
<organism evidence="1 2">
    <name type="scientific">Caballeronia choica</name>
    <dbReference type="NCBI Taxonomy" id="326476"/>
    <lineage>
        <taxon>Bacteria</taxon>
        <taxon>Pseudomonadati</taxon>
        <taxon>Pseudomonadota</taxon>
        <taxon>Betaproteobacteria</taxon>
        <taxon>Burkholderiales</taxon>
        <taxon>Burkholderiaceae</taxon>
        <taxon>Caballeronia</taxon>
    </lineage>
</organism>
<reference evidence="1" key="1">
    <citation type="submission" date="2016-01" db="EMBL/GenBank/DDBJ databases">
        <authorList>
            <person name="Peeters C."/>
        </authorList>
    </citation>
    <scope>NUCLEOTIDE SEQUENCE [LARGE SCALE GENOMIC DNA]</scope>
    <source>
        <strain evidence="1">LMG 22940</strain>
    </source>
</reference>
<name>A0A158JRK5_9BURK</name>
<sequence length="83" mass="9220">MLSRLRWSASIGIDDPAYGTHTMRHVKASLILRLTKNLRAMGVVAFCSSAQVLWRSVSRPSLAMQTDCSYSAVGLVLYCKSRE</sequence>
<dbReference type="AlphaFoldDB" id="A0A158JRK5"/>
<dbReference type="Proteomes" id="UP000054770">
    <property type="component" value="Unassembled WGS sequence"/>
</dbReference>
<accession>A0A158JRK5</accession>
<protein>
    <submittedName>
        <fullName evidence="1">Phage integrase</fullName>
    </submittedName>
</protein>
<evidence type="ECO:0000313" key="2">
    <source>
        <dbReference type="Proteomes" id="UP000054770"/>
    </source>
</evidence>